<gene>
    <name evidence="1" type="ORF">DXH47_00785</name>
</gene>
<organism evidence="1 2">
    <name type="scientific">Levilactobacillus suantsaii</name>
    <dbReference type="NCBI Taxonomy" id="2292255"/>
    <lineage>
        <taxon>Bacteria</taxon>
        <taxon>Bacillati</taxon>
        <taxon>Bacillota</taxon>
        <taxon>Bacilli</taxon>
        <taxon>Lactobacillales</taxon>
        <taxon>Lactobacillaceae</taxon>
        <taxon>Levilactobacillus</taxon>
    </lineage>
</organism>
<evidence type="ECO:0000313" key="1">
    <source>
        <dbReference type="EMBL" id="RXI80129.1"/>
    </source>
</evidence>
<comment type="caution">
    <text evidence="1">The sequence shown here is derived from an EMBL/GenBank/DDBJ whole genome shotgun (WGS) entry which is preliminary data.</text>
</comment>
<sequence length="523" mass="57345">MWQWLVAGVVCVLLSWGYAHRVLVAHAALDRTQRVLVVYDREDPQHGGRTKIATMQRLLASVGVPSQTEALAAYHAGQLTGDKYQGVVTLVNTPNDPVKNAAFFRDRARFTGRKLHVGQGLSAQEATQLNATRRLLDHQQVTLRAGSTWQLLPFKSVITLLQPTGPQTKIGTLRASGGGGATYAYGTVVDQAGYLPELLTTGVAMTCAMRTVATLFDQAADHAPLLTITGVTPYSDLARLRQLSRWLKAAGIPFAVSTTTVSRNTGLQGFATFTKTLREVETSGGVIFLRVPTGAVARTSSGPALEHEMVAQLNQLGQRQVIPVGLSAPGTWNQDAVLRSAGLQRAQNVLFLPDEEETLTRHADNLGATYGQSWFALQLDQLQTPQTGQGTPTTFAVPTAVTVPFPQSTRQLTAQLHRLQDLQVTWYAPQRELTAELTSASATFAYRRGTYQLNGQTVAVSTTNAGIPNYHFTRPTQVTMQNYFKYQGWVLLTFFSLTTVVLVGFLVVGRRLYRRKFFRQDKQ</sequence>
<accession>A0A4Q0VLB5</accession>
<evidence type="ECO:0000313" key="2">
    <source>
        <dbReference type="Proteomes" id="UP000290602"/>
    </source>
</evidence>
<reference evidence="1 2" key="1">
    <citation type="submission" date="2018-08" db="EMBL/GenBank/DDBJ databases">
        <title>Lactobacillus suantsai sp. nov., isolated from traditional fermented suan-tsai in Taiwan.</title>
        <authorList>
            <person name="Huang C.-H."/>
        </authorList>
    </citation>
    <scope>NUCLEOTIDE SEQUENCE [LARGE SCALE GENOMIC DNA]</scope>
    <source>
        <strain evidence="1 2">BCRC 12945</strain>
    </source>
</reference>
<dbReference type="AlphaFoldDB" id="A0A4Q0VLB5"/>
<proteinExistence type="predicted"/>
<dbReference type="EMBL" id="QXIL01000001">
    <property type="protein sequence ID" value="RXI80129.1"/>
    <property type="molecule type" value="Genomic_DNA"/>
</dbReference>
<name>A0A4Q0VLB5_9LACO</name>
<dbReference type="Proteomes" id="UP000290602">
    <property type="component" value="Unassembled WGS sequence"/>
</dbReference>
<evidence type="ECO:0008006" key="3">
    <source>
        <dbReference type="Google" id="ProtNLM"/>
    </source>
</evidence>
<protein>
    <recommendedName>
        <fullName evidence="3">DUF2334 domain-containing protein</fullName>
    </recommendedName>
</protein>
<keyword evidence="2" id="KW-1185">Reference proteome</keyword>